<dbReference type="Pfam" id="PF03963">
    <property type="entry name" value="FlgD"/>
    <property type="match status" value="1"/>
</dbReference>
<dbReference type="InterPro" id="IPR025963">
    <property type="entry name" value="FLgD_Tudor"/>
</dbReference>
<evidence type="ECO:0000256" key="5">
    <source>
        <dbReference type="RuleBase" id="RU362076"/>
    </source>
</evidence>
<gene>
    <name evidence="9" type="ORF">DWE98_11700</name>
</gene>
<sequence>MTITNGPGAVTNNSGSAAGSAANSSSIAGNFDQFLTLLTTQLKNQSPLDPLDTNQFTEQLVQFAGVEQQLKTNETLSTLLSINMATTATNAVAYIGSTITADGASSQLKNGKAEWSVNAAKGGTATITIKDAKGSVVRTMTQNLVAGDQKFVWDGKTSIGGDAAPGEYQLTVDAVDVNGQPVTTKTQIKGMVDGVDFNGLIPVLKIGDISVPIDKVKSVVRSEGT</sequence>
<dbReference type="OrthoDB" id="9785233at2"/>
<name>A0A370L7T9_9HYPH</name>
<evidence type="ECO:0000256" key="2">
    <source>
        <dbReference type="ARBA" id="ARBA00016013"/>
    </source>
</evidence>
<dbReference type="AlphaFoldDB" id="A0A370L7T9"/>
<dbReference type="InterPro" id="IPR005648">
    <property type="entry name" value="FlgD"/>
</dbReference>
<feature type="compositionally biased region" description="Low complexity" evidence="6">
    <location>
        <begin position="8"/>
        <end position="22"/>
    </location>
</feature>
<evidence type="ECO:0000313" key="10">
    <source>
        <dbReference type="Proteomes" id="UP000255207"/>
    </source>
</evidence>
<accession>A0A370L7T9</accession>
<feature type="domain" description="FlgD/Vpr Ig-like" evidence="7">
    <location>
        <begin position="109"/>
        <end position="175"/>
    </location>
</feature>
<keyword evidence="10" id="KW-1185">Reference proteome</keyword>
<comment type="caution">
    <text evidence="9">The sequence shown here is derived from an EMBL/GenBank/DDBJ whole genome shotgun (WGS) entry which is preliminary data.</text>
</comment>
<comment type="similarity">
    <text evidence="1 5">Belongs to the FlgD family.</text>
</comment>
<dbReference type="Pfam" id="PF13861">
    <property type="entry name" value="FLgD_tudor"/>
    <property type="match status" value="1"/>
</dbReference>
<dbReference type="Gene3D" id="2.30.30.910">
    <property type="match status" value="1"/>
</dbReference>
<dbReference type="Gene3D" id="2.60.40.4070">
    <property type="match status" value="1"/>
</dbReference>
<proteinExistence type="inferred from homology"/>
<evidence type="ECO:0000313" key="9">
    <source>
        <dbReference type="EMBL" id="RDJ25388.1"/>
    </source>
</evidence>
<dbReference type="EMBL" id="QQTP01000005">
    <property type="protein sequence ID" value="RDJ25388.1"/>
    <property type="molecule type" value="Genomic_DNA"/>
</dbReference>
<dbReference type="Proteomes" id="UP000255207">
    <property type="component" value="Unassembled WGS sequence"/>
</dbReference>
<evidence type="ECO:0000256" key="6">
    <source>
        <dbReference type="SAM" id="MobiDB-lite"/>
    </source>
</evidence>
<feature type="region of interest" description="Disordered" evidence="6">
    <location>
        <begin position="1"/>
        <end position="22"/>
    </location>
</feature>
<evidence type="ECO:0000256" key="1">
    <source>
        <dbReference type="ARBA" id="ARBA00010577"/>
    </source>
</evidence>
<feature type="domain" description="FlgD Tudor-like" evidence="8">
    <location>
        <begin position="88"/>
        <end position="217"/>
    </location>
</feature>
<keyword evidence="9" id="KW-0969">Cilium</keyword>
<keyword evidence="9" id="KW-0966">Cell projection</keyword>
<organism evidence="9 10">
    <name type="scientific">Bosea caraganae</name>
    <dbReference type="NCBI Taxonomy" id="2763117"/>
    <lineage>
        <taxon>Bacteria</taxon>
        <taxon>Pseudomonadati</taxon>
        <taxon>Pseudomonadota</taxon>
        <taxon>Alphaproteobacteria</taxon>
        <taxon>Hyphomicrobiales</taxon>
        <taxon>Boseaceae</taxon>
        <taxon>Bosea</taxon>
    </lineage>
</organism>
<evidence type="ECO:0000259" key="7">
    <source>
        <dbReference type="Pfam" id="PF13860"/>
    </source>
</evidence>
<reference evidence="10" key="1">
    <citation type="submission" date="2018-07" db="EMBL/GenBank/DDBJ databases">
        <authorList>
            <person name="Safronova V.I."/>
            <person name="Chirak E.R."/>
            <person name="Sazanova A.L."/>
        </authorList>
    </citation>
    <scope>NUCLEOTIDE SEQUENCE [LARGE SCALE GENOMIC DNA]</scope>
    <source>
        <strain evidence="10">RCAM04685</strain>
    </source>
</reference>
<evidence type="ECO:0000259" key="8">
    <source>
        <dbReference type="Pfam" id="PF13861"/>
    </source>
</evidence>
<protein>
    <recommendedName>
        <fullName evidence="2 5">Basal-body rod modification protein FlgD</fullName>
    </recommendedName>
</protein>
<evidence type="ECO:0000256" key="4">
    <source>
        <dbReference type="ARBA" id="ARBA00024746"/>
    </source>
</evidence>
<dbReference type="Pfam" id="PF13860">
    <property type="entry name" value="FlgD_ig"/>
    <property type="match status" value="1"/>
</dbReference>
<dbReference type="GO" id="GO:0044781">
    <property type="term" value="P:bacterial-type flagellum organization"/>
    <property type="evidence" value="ECO:0007669"/>
    <property type="project" value="UniProtKB-UniRule"/>
</dbReference>
<dbReference type="InterPro" id="IPR025965">
    <property type="entry name" value="FlgD/Vpr_Ig-like"/>
</dbReference>
<comment type="function">
    <text evidence="4 5">Required for flagellar hook formation. May act as a scaffolding protein.</text>
</comment>
<dbReference type="RefSeq" id="WP_114829434.1">
    <property type="nucleotide sequence ID" value="NZ_QQTO01000021.1"/>
</dbReference>
<keyword evidence="9" id="KW-0282">Flagellum</keyword>
<evidence type="ECO:0000256" key="3">
    <source>
        <dbReference type="ARBA" id="ARBA00022795"/>
    </source>
</evidence>
<keyword evidence="3 5" id="KW-1005">Bacterial flagellum biogenesis</keyword>